<dbReference type="OrthoDB" id="6113457at2759"/>
<evidence type="ECO:0000313" key="1">
    <source>
        <dbReference type="EMBL" id="OWF38149.1"/>
    </source>
</evidence>
<organism evidence="1 2">
    <name type="scientific">Mizuhopecten yessoensis</name>
    <name type="common">Japanese scallop</name>
    <name type="synonym">Patinopecten yessoensis</name>
    <dbReference type="NCBI Taxonomy" id="6573"/>
    <lineage>
        <taxon>Eukaryota</taxon>
        <taxon>Metazoa</taxon>
        <taxon>Spiralia</taxon>
        <taxon>Lophotrochozoa</taxon>
        <taxon>Mollusca</taxon>
        <taxon>Bivalvia</taxon>
        <taxon>Autobranchia</taxon>
        <taxon>Pteriomorphia</taxon>
        <taxon>Pectinida</taxon>
        <taxon>Pectinoidea</taxon>
        <taxon>Pectinidae</taxon>
        <taxon>Mizuhopecten</taxon>
    </lineage>
</organism>
<accession>A0A210PNR8</accession>
<keyword evidence="2" id="KW-1185">Reference proteome</keyword>
<protein>
    <submittedName>
        <fullName evidence="1">Uncharacterized protein</fullName>
    </submittedName>
</protein>
<name>A0A210PNR8_MIZYE</name>
<dbReference type="AlphaFoldDB" id="A0A210PNR8"/>
<dbReference type="EMBL" id="NEDP02005572">
    <property type="protein sequence ID" value="OWF38149.1"/>
    <property type="molecule type" value="Genomic_DNA"/>
</dbReference>
<reference evidence="1 2" key="1">
    <citation type="journal article" date="2017" name="Nat. Ecol. Evol.">
        <title>Scallop genome provides insights into evolution of bilaterian karyotype and development.</title>
        <authorList>
            <person name="Wang S."/>
            <person name="Zhang J."/>
            <person name="Jiao W."/>
            <person name="Li J."/>
            <person name="Xun X."/>
            <person name="Sun Y."/>
            <person name="Guo X."/>
            <person name="Huan P."/>
            <person name="Dong B."/>
            <person name="Zhang L."/>
            <person name="Hu X."/>
            <person name="Sun X."/>
            <person name="Wang J."/>
            <person name="Zhao C."/>
            <person name="Wang Y."/>
            <person name="Wang D."/>
            <person name="Huang X."/>
            <person name="Wang R."/>
            <person name="Lv J."/>
            <person name="Li Y."/>
            <person name="Zhang Z."/>
            <person name="Liu B."/>
            <person name="Lu W."/>
            <person name="Hui Y."/>
            <person name="Liang J."/>
            <person name="Zhou Z."/>
            <person name="Hou R."/>
            <person name="Li X."/>
            <person name="Liu Y."/>
            <person name="Li H."/>
            <person name="Ning X."/>
            <person name="Lin Y."/>
            <person name="Zhao L."/>
            <person name="Xing Q."/>
            <person name="Dou J."/>
            <person name="Li Y."/>
            <person name="Mao J."/>
            <person name="Guo H."/>
            <person name="Dou H."/>
            <person name="Li T."/>
            <person name="Mu C."/>
            <person name="Jiang W."/>
            <person name="Fu Q."/>
            <person name="Fu X."/>
            <person name="Miao Y."/>
            <person name="Liu J."/>
            <person name="Yu Q."/>
            <person name="Li R."/>
            <person name="Liao H."/>
            <person name="Li X."/>
            <person name="Kong Y."/>
            <person name="Jiang Z."/>
            <person name="Chourrout D."/>
            <person name="Li R."/>
            <person name="Bao Z."/>
        </authorList>
    </citation>
    <scope>NUCLEOTIDE SEQUENCE [LARGE SCALE GENOMIC DNA]</scope>
    <source>
        <strain evidence="1 2">PY_sf001</strain>
    </source>
</reference>
<evidence type="ECO:0000313" key="2">
    <source>
        <dbReference type="Proteomes" id="UP000242188"/>
    </source>
</evidence>
<sequence>MCVCKPMADGGAIEDGDPPLAAPTICIDCLLQRTQTRYWRRGLFGMLKPHHDQNSLNMDISFLISNIQNAIEAKVRGPYSLVTINYDIKPPNLDLVSWRRVLVGMELVLEEPDTNFEIRSIAVSIGQSTNSRCLHGLLILLKSLQELHWDLMQMVLHVDKTHGSILFETLTDISMGFSIQPMYIGHIRALYQDNTVAMRVLGFYRRSPEEEITWTQPERRDYTRSILCVLRGLLRAPAGVQASS</sequence>
<gene>
    <name evidence="1" type="ORF">KP79_PYT08824</name>
</gene>
<dbReference type="Proteomes" id="UP000242188">
    <property type="component" value="Unassembled WGS sequence"/>
</dbReference>
<proteinExistence type="predicted"/>
<comment type="caution">
    <text evidence="1">The sequence shown here is derived from an EMBL/GenBank/DDBJ whole genome shotgun (WGS) entry which is preliminary data.</text>
</comment>